<dbReference type="InterPro" id="IPR000477">
    <property type="entry name" value="RT_dom"/>
</dbReference>
<dbReference type="Gene3D" id="3.30.70.270">
    <property type="match status" value="2"/>
</dbReference>
<dbReference type="AlphaFoldDB" id="A0AAD9RD60"/>
<evidence type="ECO:0000259" key="1">
    <source>
        <dbReference type="PROSITE" id="PS50878"/>
    </source>
</evidence>
<dbReference type="InterPro" id="IPR051320">
    <property type="entry name" value="Viral_Replic_Matur_Polypro"/>
</dbReference>
<dbReference type="PANTHER" id="PTHR33064:SF37">
    <property type="entry name" value="RIBONUCLEASE H"/>
    <property type="match status" value="1"/>
</dbReference>
<organism evidence="2 3">
    <name type="scientific">Odynerus spinipes</name>
    <dbReference type="NCBI Taxonomy" id="1348599"/>
    <lineage>
        <taxon>Eukaryota</taxon>
        <taxon>Metazoa</taxon>
        <taxon>Ecdysozoa</taxon>
        <taxon>Arthropoda</taxon>
        <taxon>Hexapoda</taxon>
        <taxon>Insecta</taxon>
        <taxon>Pterygota</taxon>
        <taxon>Neoptera</taxon>
        <taxon>Endopterygota</taxon>
        <taxon>Hymenoptera</taxon>
        <taxon>Apocrita</taxon>
        <taxon>Aculeata</taxon>
        <taxon>Vespoidea</taxon>
        <taxon>Vespidae</taxon>
        <taxon>Eumeninae</taxon>
        <taxon>Odynerus</taxon>
    </lineage>
</organism>
<reference evidence="2" key="1">
    <citation type="submission" date="2021-08" db="EMBL/GenBank/DDBJ databases">
        <authorList>
            <person name="Misof B."/>
            <person name="Oliver O."/>
            <person name="Podsiadlowski L."/>
            <person name="Donath A."/>
            <person name="Peters R."/>
            <person name="Mayer C."/>
            <person name="Rust J."/>
            <person name="Gunkel S."/>
            <person name="Lesny P."/>
            <person name="Martin S."/>
            <person name="Oeyen J.P."/>
            <person name="Petersen M."/>
            <person name="Panagiotis P."/>
            <person name="Wilbrandt J."/>
            <person name="Tanja T."/>
        </authorList>
    </citation>
    <scope>NUCLEOTIDE SEQUENCE</scope>
    <source>
        <strain evidence="2">GBR_01_08_01A</strain>
        <tissue evidence="2">Thorax + abdomen</tissue>
    </source>
</reference>
<dbReference type="PROSITE" id="PS50878">
    <property type="entry name" value="RT_POL"/>
    <property type="match status" value="1"/>
</dbReference>
<proteinExistence type="predicted"/>
<accession>A0AAD9RD60</accession>
<comment type="caution">
    <text evidence="2">The sequence shown here is derived from an EMBL/GenBank/DDBJ whole genome shotgun (WGS) entry which is preliminary data.</text>
</comment>
<dbReference type="PANTHER" id="PTHR33064">
    <property type="entry name" value="POL PROTEIN"/>
    <property type="match status" value="1"/>
</dbReference>
<dbReference type="EMBL" id="JAIFRP010004310">
    <property type="protein sequence ID" value="KAK2577560.1"/>
    <property type="molecule type" value="Genomic_DNA"/>
</dbReference>
<reference evidence="2" key="2">
    <citation type="journal article" date="2023" name="Commun. Biol.">
        <title>Intrasexual cuticular hydrocarbon dimorphism in a wasp sheds light on hydrocarbon biosynthesis genes in Hymenoptera.</title>
        <authorList>
            <person name="Moris V.C."/>
            <person name="Podsiadlowski L."/>
            <person name="Martin S."/>
            <person name="Oeyen J.P."/>
            <person name="Donath A."/>
            <person name="Petersen M."/>
            <person name="Wilbrandt J."/>
            <person name="Misof B."/>
            <person name="Liedtke D."/>
            <person name="Thamm M."/>
            <person name="Scheiner R."/>
            <person name="Schmitt T."/>
            <person name="Niehuis O."/>
        </authorList>
    </citation>
    <scope>NUCLEOTIDE SEQUENCE</scope>
    <source>
        <strain evidence="2">GBR_01_08_01A</strain>
    </source>
</reference>
<dbReference type="Proteomes" id="UP001258017">
    <property type="component" value="Unassembled WGS sequence"/>
</dbReference>
<feature type="non-terminal residue" evidence="2">
    <location>
        <position position="110"/>
    </location>
</feature>
<evidence type="ECO:0000313" key="2">
    <source>
        <dbReference type="EMBL" id="KAK2577560.1"/>
    </source>
</evidence>
<keyword evidence="3" id="KW-1185">Reference proteome</keyword>
<name>A0AAD9RD60_9HYME</name>
<dbReference type="InterPro" id="IPR043502">
    <property type="entry name" value="DNA/RNA_pol_sf"/>
</dbReference>
<sequence>MNLVLGPLKNTIAYPYLDDVIIPSKTVEEGLRHLRCVLERFREYNLTLKITKCSFFKTQIDYLGREVSEEGVKPGERKVRALTQMSAPANVKQVRQFLGLASYFRKFIQG</sequence>
<gene>
    <name evidence="2" type="ORF">KPH14_012918</name>
</gene>
<dbReference type="InterPro" id="IPR043128">
    <property type="entry name" value="Rev_trsase/Diguanyl_cyclase"/>
</dbReference>
<dbReference type="Pfam" id="PF00078">
    <property type="entry name" value="RVT_1"/>
    <property type="match status" value="1"/>
</dbReference>
<dbReference type="GO" id="GO:0071897">
    <property type="term" value="P:DNA biosynthetic process"/>
    <property type="evidence" value="ECO:0007669"/>
    <property type="project" value="UniProtKB-ARBA"/>
</dbReference>
<evidence type="ECO:0000313" key="3">
    <source>
        <dbReference type="Proteomes" id="UP001258017"/>
    </source>
</evidence>
<feature type="domain" description="Reverse transcriptase" evidence="1">
    <location>
        <begin position="1"/>
        <end position="67"/>
    </location>
</feature>
<protein>
    <recommendedName>
        <fullName evidence="1">Reverse transcriptase domain-containing protein</fullName>
    </recommendedName>
</protein>
<dbReference type="SUPFAM" id="SSF56672">
    <property type="entry name" value="DNA/RNA polymerases"/>
    <property type="match status" value="1"/>
</dbReference>